<evidence type="ECO:0000256" key="1">
    <source>
        <dbReference type="ARBA" id="ARBA00022527"/>
    </source>
</evidence>
<evidence type="ECO:0000256" key="4">
    <source>
        <dbReference type="ARBA" id="ARBA00022777"/>
    </source>
</evidence>
<dbReference type="EMBL" id="SSTE01018412">
    <property type="protein sequence ID" value="KAA0039427.1"/>
    <property type="molecule type" value="Genomic_DNA"/>
</dbReference>
<evidence type="ECO:0000313" key="11">
    <source>
        <dbReference type="Proteomes" id="UP000321947"/>
    </source>
</evidence>
<dbReference type="GO" id="GO:0004714">
    <property type="term" value="F:transmembrane receptor protein tyrosine kinase activity"/>
    <property type="evidence" value="ECO:0007669"/>
    <property type="project" value="InterPro"/>
</dbReference>
<keyword evidence="1" id="KW-0723">Serine/threonine-protein kinase</keyword>
<dbReference type="AlphaFoldDB" id="A0A5A7TD56"/>
<dbReference type="InterPro" id="IPR011009">
    <property type="entry name" value="Kinase-like_dom_sf"/>
</dbReference>
<dbReference type="InterPro" id="IPR001245">
    <property type="entry name" value="Ser-Thr/Tyr_kinase_cat_dom"/>
</dbReference>
<dbReference type="FunFam" id="3.30.200.20:FF:000039">
    <property type="entry name" value="receptor-like protein kinase FERONIA"/>
    <property type="match status" value="1"/>
</dbReference>
<keyword evidence="4 8" id="KW-0418">Kinase</keyword>
<dbReference type="GO" id="GO:0005886">
    <property type="term" value="C:plasma membrane"/>
    <property type="evidence" value="ECO:0007669"/>
    <property type="project" value="TreeGrafter"/>
</dbReference>
<keyword evidence="2" id="KW-0808">Transferase</keyword>
<feature type="compositionally biased region" description="Basic and acidic residues" evidence="6">
    <location>
        <begin position="1"/>
        <end position="25"/>
    </location>
</feature>
<evidence type="ECO:0000313" key="8">
    <source>
        <dbReference type="EMBL" id="KAA0039427.1"/>
    </source>
</evidence>
<dbReference type="PANTHER" id="PTHR27003:SF451">
    <property type="entry name" value="PROTEIN KINASE DOMAIN-CONTAINING PROTEIN"/>
    <property type="match status" value="1"/>
</dbReference>
<keyword evidence="5" id="KW-0067">ATP-binding</keyword>
<dbReference type="SUPFAM" id="SSF56112">
    <property type="entry name" value="Protein kinase-like (PK-like)"/>
    <property type="match status" value="1"/>
</dbReference>
<proteinExistence type="predicted"/>
<reference evidence="10 11" key="1">
    <citation type="submission" date="2019-08" db="EMBL/GenBank/DDBJ databases">
        <title>Draft genome sequences of two oriental melons (Cucumis melo L. var makuwa).</title>
        <authorList>
            <person name="Kwon S.-Y."/>
        </authorList>
    </citation>
    <scope>NUCLEOTIDE SEQUENCE [LARGE SCALE GENOMIC DNA]</scope>
    <source>
        <strain evidence="11">cv. Chang Bougi</strain>
        <strain evidence="10">cv. SW 3</strain>
        <tissue evidence="8">Leaf</tissue>
    </source>
</reference>
<dbReference type="PROSITE" id="PS50011">
    <property type="entry name" value="PROTEIN_KINASE_DOM"/>
    <property type="match status" value="1"/>
</dbReference>
<evidence type="ECO:0000256" key="5">
    <source>
        <dbReference type="ARBA" id="ARBA00022840"/>
    </source>
</evidence>
<name>A0A5A7TD56_CUCMM</name>
<feature type="domain" description="Protein kinase" evidence="7">
    <location>
        <begin position="82"/>
        <end position="324"/>
    </location>
</feature>
<dbReference type="Proteomes" id="UP000321393">
    <property type="component" value="Unassembled WGS sequence"/>
</dbReference>
<evidence type="ECO:0000313" key="10">
    <source>
        <dbReference type="Proteomes" id="UP000321393"/>
    </source>
</evidence>
<accession>A0A5A7TD56</accession>
<comment type="caution">
    <text evidence="8">The sequence shown here is derived from an EMBL/GenBank/DDBJ whole genome shotgun (WGS) entry which is preliminary data.</text>
</comment>
<dbReference type="Gene3D" id="1.10.510.10">
    <property type="entry name" value="Transferase(Phosphotransferase) domain 1"/>
    <property type="match status" value="2"/>
</dbReference>
<keyword evidence="3" id="KW-0547">Nucleotide-binding</keyword>
<dbReference type="PANTHER" id="PTHR27003">
    <property type="entry name" value="OS07G0166700 PROTEIN"/>
    <property type="match status" value="1"/>
</dbReference>
<evidence type="ECO:0000259" key="7">
    <source>
        <dbReference type="PROSITE" id="PS50011"/>
    </source>
</evidence>
<dbReference type="OrthoDB" id="4062651at2759"/>
<dbReference type="InterPro" id="IPR045272">
    <property type="entry name" value="ANXUR1/2-like"/>
</dbReference>
<evidence type="ECO:0000256" key="2">
    <source>
        <dbReference type="ARBA" id="ARBA00022679"/>
    </source>
</evidence>
<keyword evidence="8" id="KW-0675">Receptor</keyword>
<evidence type="ECO:0000256" key="3">
    <source>
        <dbReference type="ARBA" id="ARBA00022741"/>
    </source>
</evidence>
<evidence type="ECO:0000256" key="6">
    <source>
        <dbReference type="SAM" id="MobiDB-lite"/>
    </source>
</evidence>
<dbReference type="GO" id="GO:0005524">
    <property type="term" value="F:ATP binding"/>
    <property type="evidence" value="ECO:0007669"/>
    <property type="project" value="UniProtKB-KW"/>
</dbReference>
<dbReference type="EMBL" id="SSTD01016718">
    <property type="protein sequence ID" value="TYK00616.1"/>
    <property type="molecule type" value="Genomic_DNA"/>
</dbReference>
<evidence type="ECO:0000313" key="9">
    <source>
        <dbReference type="EMBL" id="TYK00616.1"/>
    </source>
</evidence>
<dbReference type="Pfam" id="PF07714">
    <property type="entry name" value="PK_Tyr_Ser-Thr"/>
    <property type="match status" value="2"/>
</dbReference>
<organism evidence="8 10">
    <name type="scientific">Cucumis melo var. makuwa</name>
    <name type="common">Oriental melon</name>
    <dbReference type="NCBI Taxonomy" id="1194695"/>
    <lineage>
        <taxon>Eukaryota</taxon>
        <taxon>Viridiplantae</taxon>
        <taxon>Streptophyta</taxon>
        <taxon>Embryophyta</taxon>
        <taxon>Tracheophyta</taxon>
        <taxon>Spermatophyta</taxon>
        <taxon>Magnoliopsida</taxon>
        <taxon>eudicotyledons</taxon>
        <taxon>Gunneridae</taxon>
        <taxon>Pentapetalae</taxon>
        <taxon>rosids</taxon>
        <taxon>fabids</taxon>
        <taxon>Cucurbitales</taxon>
        <taxon>Cucurbitaceae</taxon>
        <taxon>Benincaseae</taxon>
        <taxon>Cucumis</taxon>
    </lineage>
</organism>
<gene>
    <name evidence="9" type="ORF">E5676_scaffold169G002360</name>
    <name evidence="8" type="ORF">E6C27_scaffold64G002340</name>
</gene>
<dbReference type="InterPro" id="IPR000719">
    <property type="entry name" value="Prot_kinase_dom"/>
</dbReference>
<sequence>MQLRETKFTDSKLRSKKKKGEDEHQNYTAKDMATSTLPEVAIRDSNDQSSKVGGGEKLRAEVSERRCRIFTFKEICKATDYFSKEREIGVELFGVVYKGIFEDEGNLTVAIKWLNSKSSQGEQEFVKEIELLSELDHFNLVSLIGYCLENEEMLLVYEFMPNGTFNDHLFGTSKSLLPWRKRLEICIGAARGLNYLHTAFDRPIIHLSVSTLAGTIGYIDPEYVFTLEVTEKSDVYSFGVVLFEVLCGSKQNDRVASEEKFKLMLWAQKCLEKGNVYEIIDLNLKGKISCDCLKQYLELATTCINDHSKHRPTMREVEEKLSFILKLQEEADEDCSDADLSYLEEPFSPIMAVNRKE</sequence>
<dbReference type="GO" id="GO:0009506">
    <property type="term" value="C:plasmodesma"/>
    <property type="evidence" value="ECO:0007669"/>
    <property type="project" value="TreeGrafter"/>
</dbReference>
<dbReference type="Gene3D" id="3.30.200.20">
    <property type="entry name" value="Phosphorylase Kinase, domain 1"/>
    <property type="match status" value="1"/>
</dbReference>
<protein>
    <submittedName>
        <fullName evidence="8">Receptor-like protein kinase FERONIA</fullName>
    </submittedName>
</protein>
<feature type="region of interest" description="Disordered" evidence="6">
    <location>
        <begin position="1"/>
        <end position="33"/>
    </location>
</feature>
<dbReference type="GO" id="GO:0004674">
    <property type="term" value="F:protein serine/threonine kinase activity"/>
    <property type="evidence" value="ECO:0007669"/>
    <property type="project" value="UniProtKB-KW"/>
</dbReference>
<dbReference type="Proteomes" id="UP000321947">
    <property type="component" value="Unassembled WGS sequence"/>
</dbReference>